<evidence type="ECO:0000313" key="4">
    <source>
        <dbReference type="EMBL" id="EDQ35057.1"/>
    </source>
</evidence>
<comment type="caution">
    <text evidence="4">The sequence shown here is derived from an EMBL/GenBank/DDBJ whole genome shotgun (WGS) entry which is preliminary data.</text>
</comment>
<dbReference type="eggNOG" id="COG2030">
    <property type="taxonomic scope" value="Bacteria"/>
</dbReference>
<dbReference type="AlphaFoldDB" id="A9D0T4"/>
<dbReference type="OrthoDB" id="9800237at2"/>
<sequence length="325" mass="35557">MTGMDLSHYIGLAGPDYEVDIERGKIREFARAMAAPLPDFVSGQFPVVPATFLVCAPYTWGYTLERPRGTVFGEIDHDFTVSLHAEESFAFFGPGLRAGDRLTARPSLEKSWTKTGVQGGSMTFLTMLTEYKTADGTLRAEQRSTSVTTQHAPGDGDGWAAELPPYEPAYDMLERSSPFSGIERQALSELRLDTGPGPVSAGPLLMQDIVRFQGVVGEDDPLHHDAAWARQNGYPGPFALGTHQASLMAAYAAYWLAPEAVRGFKVRFRNICWPGDRLVYDGRISGLDPGAGTAQVHLTCRVENGRLVSEAWMEFDLKANQGTHP</sequence>
<feature type="domain" description="FAS1-like dehydratase" evidence="3">
    <location>
        <begin position="18"/>
        <end position="137"/>
    </location>
</feature>
<dbReference type="Pfam" id="PF01575">
    <property type="entry name" value="MaoC_dehydratas"/>
    <property type="match status" value="1"/>
</dbReference>
<dbReference type="CDD" id="cd03441">
    <property type="entry name" value="R_hydratase_like"/>
    <property type="match status" value="1"/>
</dbReference>
<name>A9D0T4_HOEPD</name>
<evidence type="ECO:0000313" key="5">
    <source>
        <dbReference type="Proteomes" id="UP000004291"/>
    </source>
</evidence>
<reference evidence="4 5" key="2">
    <citation type="submission" date="2012-06" db="EMBL/GenBank/DDBJ databases">
        <authorList>
            <person name="Fiebig A."/>
        </authorList>
    </citation>
    <scope>NUCLEOTIDE SEQUENCE [LARGE SCALE GENOMIC DNA]</scope>
    <source>
        <strain evidence="4 5">DFL-43</strain>
    </source>
</reference>
<dbReference type="Proteomes" id="UP000004291">
    <property type="component" value="Chromosome"/>
</dbReference>
<evidence type="ECO:0000259" key="2">
    <source>
        <dbReference type="Pfam" id="PF01575"/>
    </source>
</evidence>
<dbReference type="EMBL" id="ABIA03000002">
    <property type="protein sequence ID" value="EDQ35057.1"/>
    <property type="molecule type" value="Genomic_DNA"/>
</dbReference>
<gene>
    <name evidence="4" type="ORF">HPDFL43_02630</name>
</gene>
<dbReference type="InterPro" id="IPR002539">
    <property type="entry name" value="MaoC-like_dom"/>
</dbReference>
<reference evidence="4 5" key="1">
    <citation type="submission" date="2007-10" db="EMBL/GenBank/DDBJ databases">
        <authorList>
            <person name="Wagner-Dobler I."/>
            <person name="Ferriera S."/>
            <person name="Johnson J."/>
            <person name="Kravitz S."/>
            <person name="Beeson K."/>
            <person name="Sutton G."/>
            <person name="Rogers Y.-H."/>
            <person name="Friedman R."/>
            <person name="Frazier M."/>
            <person name="Venter J.C."/>
        </authorList>
    </citation>
    <scope>NUCLEOTIDE SEQUENCE [LARGE SCALE GENOMIC DNA]</scope>
    <source>
        <strain evidence="4 5">DFL-43</strain>
    </source>
</reference>
<dbReference type="InterPro" id="IPR039569">
    <property type="entry name" value="FAS1-like_DH_region"/>
</dbReference>
<evidence type="ECO:0000259" key="3">
    <source>
        <dbReference type="Pfam" id="PF13452"/>
    </source>
</evidence>
<keyword evidence="5" id="KW-1185">Reference proteome</keyword>
<organism evidence="4 5">
    <name type="scientific">Hoeflea phototrophica (strain DSM 17068 / NCIMB 14078 / DFL-43)</name>
    <dbReference type="NCBI Taxonomy" id="411684"/>
    <lineage>
        <taxon>Bacteria</taxon>
        <taxon>Pseudomonadati</taxon>
        <taxon>Pseudomonadota</taxon>
        <taxon>Alphaproteobacteria</taxon>
        <taxon>Hyphomicrobiales</taxon>
        <taxon>Rhizobiaceae</taxon>
        <taxon>Hoeflea</taxon>
    </lineage>
</organism>
<protein>
    <submittedName>
        <fullName evidence="4">Acyl dehydratase</fullName>
    </submittedName>
</protein>
<proteinExistence type="predicted"/>
<dbReference type="SUPFAM" id="SSF54637">
    <property type="entry name" value="Thioesterase/thiol ester dehydrase-isomerase"/>
    <property type="match status" value="2"/>
</dbReference>
<accession>A9D0T4</accession>
<dbReference type="InterPro" id="IPR029069">
    <property type="entry name" value="HotDog_dom_sf"/>
</dbReference>
<dbReference type="Pfam" id="PF13452">
    <property type="entry name" value="FAS1_DH_region"/>
    <property type="match status" value="1"/>
</dbReference>
<dbReference type="Gene3D" id="3.10.129.10">
    <property type="entry name" value="Hotdog Thioesterase"/>
    <property type="match status" value="2"/>
</dbReference>
<feature type="domain" description="MaoC-like" evidence="2">
    <location>
        <begin position="203"/>
        <end position="296"/>
    </location>
</feature>
<dbReference type="HOGENOM" id="CLU_854624_0_0_5"/>
<evidence type="ECO:0000256" key="1">
    <source>
        <dbReference type="SAM" id="MobiDB-lite"/>
    </source>
</evidence>
<feature type="region of interest" description="Disordered" evidence="1">
    <location>
        <begin position="137"/>
        <end position="158"/>
    </location>
</feature>
<dbReference type="STRING" id="411684.HPDFL43_02630"/>